<dbReference type="InterPro" id="IPR027797">
    <property type="entry name" value="PT-TG_dom"/>
</dbReference>
<feature type="compositionally biased region" description="Basic residues" evidence="3">
    <location>
        <begin position="84"/>
        <end position="139"/>
    </location>
</feature>
<evidence type="ECO:0000259" key="4">
    <source>
        <dbReference type="Pfam" id="PF14449"/>
    </source>
</evidence>
<feature type="non-terminal residue" evidence="6">
    <location>
        <position position="1"/>
    </location>
</feature>
<sequence length="294" mass="30978">KKGAKKKKDSWWKKGAVIAGDIVGANDLYTVATGKDIATGKKASRAKAAGWFVAGLTPVGKVAKVAKGVKAVSKATKNGTKAGKAVKSKVSKAKPKKKSTKKSKKKAKSSSKKTTSKKSTAKKTTSKKTAKKAKAKTTAKKTASPVKAGSKAGKQAKPKKTQTSTQKKTTKKASGAKDDKGISNAIPNFSKAKIDPRKLTDYALNPNHPVGGNKAKVFESALGYNKSNASQLMKQIQKNLPNTPATLGKADQYGQRYTVDMLIKGPNGKTATVRTGWIIKSGSSTPEMTTLFVK</sequence>
<name>A0A429X0I7_SIMTE</name>
<dbReference type="Pfam" id="PF14449">
    <property type="entry name" value="PT-TG"/>
    <property type="match status" value="1"/>
</dbReference>
<dbReference type="GO" id="GO:0005576">
    <property type="term" value="C:extracellular region"/>
    <property type="evidence" value="ECO:0007669"/>
    <property type="project" value="UniProtKB-SubCell"/>
</dbReference>
<evidence type="ECO:0000256" key="3">
    <source>
        <dbReference type="SAM" id="MobiDB-lite"/>
    </source>
</evidence>
<dbReference type="GO" id="GO:0006334">
    <property type="term" value="P:nucleosome assembly"/>
    <property type="evidence" value="ECO:0007669"/>
    <property type="project" value="InterPro"/>
</dbReference>
<dbReference type="InterPro" id="IPR049250">
    <property type="entry name" value="DUF6883"/>
</dbReference>
<evidence type="ECO:0000313" key="6">
    <source>
        <dbReference type="EMBL" id="RST56903.1"/>
    </source>
</evidence>
<evidence type="ECO:0000256" key="2">
    <source>
        <dbReference type="ARBA" id="ARBA00022525"/>
    </source>
</evidence>
<dbReference type="GO" id="GO:0030527">
    <property type="term" value="F:structural constituent of chromatin"/>
    <property type="evidence" value="ECO:0007669"/>
    <property type="project" value="InterPro"/>
</dbReference>
<dbReference type="GO" id="GO:0000786">
    <property type="term" value="C:nucleosome"/>
    <property type="evidence" value="ECO:0007669"/>
    <property type="project" value="InterPro"/>
</dbReference>
<evidence type="ECO:0000256" key="1">
    <source>
        <dbReference type="ARBA" id="ARBA00004613"/>
    </source>
</evidence>
<proteinExistence type="predicted"/>
<feature type="region of interest" description="Disordered" evidence="3">
    <location>
        <begin position="72"/>
        <end position="189"/>
    </location>
</feature>
<dbReference type="Pfam" id="PF21814">
    <property type="entry name" value="DUF6883"/>
    <property type="match status" value="1"/>
</dbReference>
<feature type="domain" description="DUF6883" evidence="5">
    <location>
        <begin position="186"/>
        <end position="294"/>
    </location>
</feature>
<organism evidence="6 7">
    <name type="scientific">Siminovitchia terrae</name>
    <name type="common">Bacillus terrae</name>
    <dbReference type="NCBI Taxonomy" id="1914933"/>
    <lineage>
        <taxon>Bacteria</taxon>
        <taxon>Bacillati</taxon>
        <taxon>Bacillota</taxon>
        <taxon>Bacilli</taxon>
        <taxon>Bacillales</taxon>
        <taxon>Bacillaceae</taxon>
        <taxon>Siminovitchia</taxon>
    </lineage>
</organism>
<dbReference type="AlphaFoldDB" id="A0A429X0I7"/>
<gene>
    <name evidence="6" type="ORF">D5F11_025635</name>
</gene>
<reference evidence="6 7" key="1">
    <citation type="submission" date="2018-12" db="EMBL/GenBank/DDBJ databases">
        <authorList>
            <person name="Sun L."/>
            <person name="Chen Z."/>
        </authorList>
    </citation>
    <scope>NUCLEOTIDE SEQUENCE [LARGE SCALE GENOMIC DNA]</scope>
    <source>
        <strain evidence="6 7">LMG 29736</strain>
    </source>
</reference>
<feature type="compositionally biased region" description="Low complexity" evidence="3">
    <location>
        <begin position="72"/>
        <end position="83"/>
    </location>
</feature>
<dbReference type="RefSeq" id="WP_221768467.1">
    <property type="nucleotide sequence ID" value="NZ_QYTW02000061.1"/>
</dbReference>
<dbReference type="Proteomes" id="UP000287296">
    <property type="component" value="Unassembled WGS sequence"/>
</dbReference>
<dbReference type="InterPro" id="IPR005819">
    <property type="entry name" value="H1/H5"/>
</dbReference>
<dbReference type="EMBL" id="QYTW02000061">
    <property type="protein sequence ID" value="RST56903.1"/>
    <property type="molecule type" value="Genomic_DNA"/>
</dbReference>
<accession>A0A429X0I7</accession>
<comment type="subcellular location">
    <subcellularLocation>
        <location evidence="1">Secreted</location>
    </subcellularLocation>
</comment>
<evidence type="ECO:0000313" key="7">
    <source>
        <dbReference type="Proteomes" id="UP000287296"/>
    </source>
</evidence>
<protein>
    <submittedName>
        <fullName evidence="6">Uncharacterized protein</fullName>
    </submittedName>
</protein>
<keyword evidence="2" id="KW-0964">Secreted</keyword>
<feature type="domain" description="Pre-toxin TG" evidence="4">
    <location>
        <begin position="10"/>
        <end position="72"/>
    </location>
</feature>
<dbReference type="GO" id="GO:0003677">
    <property type="term" value="F:DNA binding"/>
    <property type="evidence" value="ECO:0007669"/>
    <property type="project" value="InterPro"/>
</dbReference>
<evidence type="ECO:0000259" key="5">
    <source>
        <dbReference type="Pfam" id="PF21814"/>
    </source>
</evidence>
<dbReference type="PRINTS" id="PR00624">
    <property type="entry name" value="HISTONEH5"/>
</dbReference>
<comment type="caution">
    <text evidence="6">The sequence shown here is derived from an EMBL/GenBank/DDBJ whole genome shotgun (WGS) entry which is preliminary data.</text>
</comment>